<feature type="domain" description="Tetrapyrrole methylase" evidence="7">
    <location>
        <begin position="1"/>
        <end position="218"/>
    </location>
</feature>
<dbReference type="Gene3D" id="3.40.1010.10">
    <property type="entry name" value="Cobalt-precorrin-4 Transmethylase, Domain 1"/>
    <property type="match status" value="1"/>
</dbReference>
<dbReference type="InterPro" id="IPR014777">
    <property type="entry name" value="4pyrrole_Mease_sub1"/>
</dbReference>
<evidence type="ECO:0000313" key="8">
    <source>
        <dbReference type="EMBL" id="OIR20063.1"/>
    </source>
</evidence>
<dbReference type="PIRSF" id="PIRSF036432">
    <property type="entry name" value="Diphthine_synth"/>
    <property type="match status" value="1"/>
</dbReference>
<protein>
    <submittedName>
        <fullName evidence="8">Diphthine synthase</fullName>
    </submittedName>
</protein>
<dbReference type="Gene3D" id="3.30.950.10">
    <property type="entry name" value="Methyltransferase, Cobalt-precorrin-4 Transmethylase, Domain 2"/>
    <property type="match status" value="1"/>
</dbReference>
<feature type="binding site" evidence="6">
    <location>
        <position position="204"/>
    </location>
    <ligand>
        <name>S-adenosyl-L-methionine</name>
        <dbReference type="ChEBI" id="CHEBI:59789"/>
    </ligand>
</feature>
<evidence type="ECO:0000256" key="5">
    <source>
        <dbReference type="ARBA" id="ARBA00022691"/>
    </source>
</evidence>
<keyword evidence="4" id="KW-0808">Transferase</keyword>
<dbReference type="PANTHER" id="PTHR10882">
    <property type="entry name" value="DIPHTHINE SYNTHASE"/>
    <property type="match status" value="1"/>
</dbReference>
<dbReference type="InterPro" id="IPR035996">
    <property type="entry name" value="4pyrrol_Methylase_sf"/>
</dbReference>
<dbReference type="GO" id="GO:0017183">
    <property type="term" value="P:protein histidyl modification to diphthamide"/>
    <property type="evidence" value="ECO:0007669"/>
    <property type="project" value="UniProtKB-UniPathway"/>
</dbReference>
<dbReference type="NCBIfam" id="TIGR00522">
    <property type="entry name" value="dph5"/>
    <property type="match status" value="1"/>
</dbReference>
<gene>
    <name evidence="8" type="ORF">BD935_05315</name>
</gene>
<evidence type="ECO:0000259" key="7">
    <source>
        <dbReference type="Pfam" id="PF00590"/>
    </source>
</evidence>
<dbReference type="SUPFAM" id="SSF53790">
    <property type="entry name" value="Tetrapyrrole methylase"/>
    <property type="match status" value="1"/>
</dbReference>
<reference evidence="8 9" key="1">
    <citation type="submission" date="2016-08" db="EMBL/GenBank/DDBJ databases">
        <title>New Insights into Marine Group III Euryarchaeota, from dark to light.</title>
        <authorList>
            <person name="Haro-Moreno J.M."/>
            <person name="Rodriguez-Valera F."/>
            <person name="Lopez-Garcia P."/>
            <person name="Moreira D."/>
            <person name="Martin-Cuadrado A.B."/>
        </authorList>
    </citation>
    <scope>NUCLEOTIDE SEQUENCE [LARGE SCALE GENOMIC DNA]</scope>
    <source>
        <strain evidence="8">CG-Epi1</strain>
    </source>
</reference>
<dbReference type="GO" id="GO:0032259">
    <property type="term" value="P:methylation"/>
    <property type="evidence" value="ECO:0007669"/>
    <property type="project" value="UniProtKB-KW"/>
</dbReference>
<dbReference type="Pfam" id="PF00590">
    <property type="entry name" value="TP_methylase"/>
    <property type="match status" value="1"/>
</dbReference>
<comment type="similarity">
    <text evidence="2">Belongs to the diphthine synthase family.</text>
</comment>
<proteinExistence type="inferred from homology"/>
<dbReference type="Proteomes" id="UP000183080">
    <property type="component" value="Unassembled WGS sequence"/>
</dbReference>
<sequence length="248" mass="27273">MLTIVGLGLGGPNSITMDGVIALSTSEHIFYETYTSPIHSETLEWIEMKSQRKPIHLSRNQVEEPKELVDLAKETNVSLLIVGDALSATTHVSLLLDCKKNSVEYQVIHNASVLTAVAGVLGLQHYNFGPVATLVLPEGDYKPLSPIDKIKTNIENGNHSLVLLDIKADNPDEEPKYMSASQAAEQMIEAGIEKNTMVAAAARVGREDQKLWYGKLKYLANKDLGKEPHSVVVPSKLHFTEQDFLESL</sequence>
<feature type="binding site" evidence="6">
    <location>
        <position position="164"/>
    </location>
    <ligand>
        <name>S-adenosyl-L-methionine</name>
        <dbReference type="ChEBI" id="CHEBI:59789"/>
    </ligand>
</feature>
<evidence type="ECO:0000256" key="6">
    <source>
        <dbReference type="PIRSR" id="PIRSR036432-1"/>
    </source>
</evidence>
<dbReference type="PANTHER" id="PTHR10882:SF0">
    <property type="entry name" value="DIPHTHINE METHYL ESTER SYNTHASE"/>
    <property type="match status" value="1"/>
</dbReference>
<feature type="binding site" evidence="6">
    <location>
        <position position="9"/>
    </location>
    <ligand>
        <name>S-adenosyl-L-methionine</name>
        <dbReference type="ChEBI" id="CHEBI:59789"/>
    </ligand>
</feature>
<evidence type="ECO:0000256" key="4">
    <source>
        <dbReference type="ARBA" id="ARBA00022679"/>
    </source>
</evidence>
<dbReference type="GO" id="GO:0004164">
    <property type="term" value="F:diphthine synthase activity"/>
    <property type="evidence" value="ECO:0007669"/>
    <property type="project" value="InterPro"/>
</dbReference>
<comment type="pathway">
    <text evidence="1">Protein modification; peptidyl-diphthamide biosynthesis.</text>
</comment>
<organism evidence="8 9">
    <name type="scientific">Marine Group III euryarchaeote CG-Epi1</name>
    <dbReference type="NCBI Taxonomy" id="1888995"/>
    <lineage>
        <taxon>Archaea</taxon>
        <taxon>Methanobacteriati</taxon>
        <taxon>Thermoplasmatota</taxon>
        <taxon>Thermoplasmata</taxon>
        <taxon>Candidatus Thermoprofundales</taxon>
    </lineage>
</organism>
<feature type="binding site" evidence="6">
    <location>
        <position position="84"/>
    </location>
    <ligand>
        <name>S-adenosyl-L-methionine</name>
        <dbReference type="ChEBI" id="CHEBI:59789"/>
    </ligand>
</feature>
<evidence type="ECO:0000313" key="9">
    <source>
        <dbReference type="Proteomes" id="UP000183080"/>
    </source>
</evidence>
<feature type="binding site" evidence="6">
    <location>
        <position position="229"/>
    </location>
    <ligand>
        <name>S-adenosyl-L-methionine</name>
        <dbReference type="ChEBI" id="CHEBI:59789"/>
    </ligand>
</feature>
<name>A0A1J5TGI9_9ARCH</name>
<evidence type="ECO:0000256" key="1">
    <source>
        <dbReference type="ARBA" id="ARBA00005156"/>
    </source>
</evidence>
<dbReference type="STRING" id="1888995.BD935_05315"/>
<dbReference type="InterPro" id="IPR004551">
    <property type="entry name" value="Dphthn_synthase"/>
</dbReference>
<comment type="caution">
    <text evidence="8">The sequence shown here is derived from an EMBL/GenBank/DDBJ whole genome shotgun (WGS) entry which is preliminary data.</text>
</comment>
<keyword evidence="5 6" id="KW-0949">S-adenosyl-L-methionine</keyword>
<keyword evidence="3" id="KW-0489">Methyltransferase</keyword>
<dbReference type="InterPro" id="IPR014776">
    <property type="entry name" value="4pyrrole_Mease_sub2"/>
</dbReference>
<feature type="binding site" evidence="6">
    <location>
        <begin position="112"/>
        <end position="113"/>
    </location>
    <ligand>
        <name>S-adenosyl-L-methionine</name>
        <dbReference type="ChEBI" id="CHEBI:59789"/>
    </ligand>
</feature>
<evidence type="ECO:0000256" key="2">
    <source>
        <dbReference type="ARBA" id="ARBA00006729"/>
    </source>
</evidence>
<dbReference type="AlphaFoldDB" id="A0A1J5TGI9"/>
<accession>A0A1J5TGI9</accession>
<dbReference type="UniPathway" id="UPA00559"/>
<dbReference type="CDD" id="cd11647">
    <property type="entry name" value="DHP5_DphB"/>
    <property type="match status" value="1"/>
</dbReference>
<dbReference type="InterPro" id="IPR000878">
    <property type="entry name" value="4pyrrol_Mease"/>
</dbReference>
<evidence type="ECO:0000256" key="3">
    <source>
        <dbReference type="ARBA" id="ARBA00022603"/>
    </source>
</evidence>
<dbReference type="EMBL" id="MIZA01000015">
    <property type="protein sequence ID" value="OIR20063.1"/>
    <property type="molecule type" value="Genomic_DNA"/>
</dbReference>